<organism evidence="1 2">
    <name type="scientific">Paenibacillus oceani</name>
    <dbReference type="NCBI Taxonomy" id="2772510"/>
    <lineage>
        <taxon>Bacteria</taxon>
        <taxon>Bacillati</taxon>
        <taxon>Bacillota</taxon>
        <taxon>Bacilli</taxon>
        <taxon>Bacillales</taxon>
        <taxon>Paenibacillaceae</taxon>
        <taxon>Paenibacillus</taxon>
    </lineage>
</organism>
<dbReference type="AlphaFoldDB" id="A0A927C7Z0"/>
<evidence type="ECO:0000313" key="2">
    <source>
        <dbReference type="Proteomes" id="UP000639396"/>
    </source>
</evidence>
<sequence length="46" mass="4817">MDNKVVTSGAAIFDGHTLLLKGFLNEDEATGRNILTGTLKAGALEL</sequence>
<gene>
    <name evidence="1" type="ORF">IDH45_13835</name>
</gene>
<evidence type="ECO:0000313" key="1">
    <source>
        <dbReference type="EMBL" id="MBD2863069.1"/>
    </source>
</evidence>
<dbReference type="Proteomes" id="UP000639396">
    <property type="component" value="Unassembled WGS sequence"/>
</dbReference>
<reference evidence="1" key="1">
    <citation type="submission" date="2020-09" db="EMBL/GenBank/DDBJ databases">
        <title>A novel bacterium of genus Paenibacillus, isolated from South China Sea.</title>
        <authorList>
            <person name="Huang H."/>
            <person name="Mo K."/>
            <person name="Hu Y."/>
        </authorList>
    </citation>
    <scope>NUCLEOTIDE SEQUENCE</scope>
    <source>
        <strain evidence="1">IB182363</strain>
    </source>
</reference>
<accession>A0A927C7Z0</accession>
<name>A0A927C7Z0_9BACL</name>
<proteinExistence type="predicted"/>
<dbReference type="RefSeq" id="WP_190928534.1">
    <property type="nucleotide sequence ID" value="NZ_JACXJA010000016.1"/>
</dbReference>
<keyword evidence="2" id="KW-1185">Reference proteome</keyword>
<dbReference type="EMBL" id="JACXJA010000016">
    <property type="protein sequence ID" value="MBD2863069.1"/>
    <property type="molecule type" value="Genomic_DNA"/>
</dbReference>
<protein>
    <submittedName>
        <fullName evidence="1">Uncharacterized protein</fullName>
    </submittedName>
</protein>
<comment type="caution">
    <text evidence="1">The sequence shown here is derived from an EMBL/GenBank/DDBJ whole genome shotgun (WGS) entry which is preliminary data.</text>
</comment>